<keyword evidence="6" id="KW-0489">Methyltransferase</keyword>
<dbReference type="EMBL" id="FUXA01000008">
    <property type="protein sequence ID" value="SJZ72186.1"/>
    <property type="molecule type" value="Genomic_DNA"/>
</dbReference>
<dbReference type="GO" id="GO:0032259">
    <property type="term" value="P:methylation"/>
    <property type="evidence" value="ECO:0007669"/>
    <property type="project" value="UniProtKB-KW"/>
</dbReference>
<evidence type="ECO:0000256" key="1">
    <source>
        <dbReference type="ARBA" id="ARBA00004127"/>
    </source>
</evidence>
<keyword evidence="7" id="KW-1185">Reference proteome</keyword>
<keyword evidence="6" id="KW-0808">Transferase</keyword>
<feature type="transmembrane region" description="Helical" evidence="5">
    <location>
        <begin position="110"/>
        <end position="130"/>
    </location>
</feature>
<evidence type="ECO:0000256" key="3">
    <source>
        <dbReference type="ARBA" id="ARBA00022989"/>
    </source>
</evidence>
<protein>
    <submittedName>
        <fullName evidence="6">Protein-S-isoprenylcysteine O-methyltransferase Ste14</fullName>
    </submittedName>
</protein>
<reference evidence="6 7" key="1">
    <citation type="submission" date="2017-02" db="EMBL/GenBank/DDBJ databases">
        <authorList>
            <person name="Peterson S.W."/>
        </authorList>
    </citation>
    <scope>NUCLEOTIDE SEQUENCE [LARGE SCALE GENOMIC DNA]</scope>
    <source>
        <strain evidence="6 7">ATCC 17233</strain>
    </source>
</reference>
<evidence type="ECO:0000313" key="6">
    <source>
        <dbReference type="EMBL" id="SJZ72186.1"/>
    </source>
</evidence>
<evidence type="ECO:0000256" key="2">
    <source>
        <dbReference type="ARBA" id="ARBA00022692"/>
    </source>
</evidence>
<organism evidence="6 7">
    <name type="scientific">Eubacterium ruminantium</name>
    <dbReference type="NCBI Taxonomy" id="42322"/>
    <lineage>
        <taxon>Bacteria</taxon>
        <taxon>Bacillati</taxon>
        <taxon>Bacillota</taxon>
        <taxon>Clostridia</taxon>
        <taxon>Eubacteriales</taxon>
        <taxon>Eubacteriaceae</taxon>
        <taxon>Eubacterium</taxon>
    </lineage>
</organism>
<dbReference type="AlphaFoldDB" id="A0A1T4MZA7"/>
<sequence>MHTYRRVRDAQNRTGVYLKGNGETMSEEIKSSISDRFKSVMEEDEKYGDYDDDLEQELEDEFRHRVVKTETTPLPVYGVGPVFGAIAFVATVLGVVFGQSKALKHGISDFFRIPYLCVGVLLIIGAVFMWSKAYVDVNISDYIRKGNLATTGIYSLTRNPIYAAILFISTGVIFISGNVFMYAIPIFLWGILTVLLQNTEEVLLEQRFGKEYLNYKARVNRILPMKKA</sequence>
<proteinExistence type="predicted"/>
<evidence type="ECO:0000256" key="5">
    <source>
        <dbReference type="SAM" id="Phobius"/>
    </source>
</evidence>
<gene>
    <name evidence="6" type="ORF">SAMN02745110_01389</name>
</gene>
<dbReference type="OrthoDB" id="9782395at2"/>
<feature type="transmembrane region" description="Helical" evidence="5">
    <location>
        <begin position="76"/>
        <end position="98"/>
    </location>
</feature>
<dbReference type="Pfam" id="PF04191">
    <property type="entry name" value="PEMT"/>
    <property type="match status" value="1"/>
</dbReference>
<dbReference type="InterPro" id="IPR007318">
    <property type="entry name" value="Phopholipid_MeTrfase"/>
</dbReference>
<feature type="transmembrane region" description="Helical" evidence="5">
    <location>
        <begin position="161"/>
        <end position="189"/>
    </location>
</feature>
<evidence type="ECO:0000256" key="4">
    <source>
        <dbReference type="ARBA" id="ARBA00023136"/>
    </source>
</evidence>
<evidence type="ECO:0000313" key="7">
    <source>
        <dbReference type="Proteomes" id="UP000189857"/>
    </source>
</evidence>
<keyword evidence="2 5" id="KW-0812">Transmembrane</keyword>
<dbReference type="Gene3D" id="1.20.120.1630">
    <property type="match status" value="1"/>
</dbReference>
<dbReference type="GO" id="GO:0008168">
    <property type="term" value="F:methyltransferase activity"/>
    <property type="evidence" value="ECO:0007669"/>
    <property type="project" value="UniProtKB-KW"/>
</dbReference>
<keyword evidence="4 5" id="KW-0472">Membrane</keyword>
<dbReference type="GO" id="GO:0012505">
    <property type="term" value="C:endomembrane system"/>
    <property type="evidence" value="ECO:0007669"/>
    <property type="project" value="UniProtKB-SubCell"/>
</dbReference>
<name>A0A1T4MZA7_9FIRM</name>
<keyword evidence="3 5" id="KW-1133">Transmembrane helix</keyword>
<dbReference type="Proteomes" id="UP000189857">
    <property type="component" value="Unassembled WGS sequence"/>
</dbReference>
<accession>A0A1T4MZA7</accession>
<comment type="subcellular location">
    <subcellularLocation>
        <location evidence="1">Endomembrane system</location>
        <topology evidence="1">Multi-pass membrane protein</topology>
    </subcellularLocation>
</comment>